<evidence type="ECO:0000259" key="6">
    <source>
        <dbReference type="Pfam" id="PF09924"/>
    </source>
</evidence>
<accession>A0ABM7PNH4</accession>
<evidence type="ECO:0000256" key="4">
    <source>
        <dbReference type="ARBA" id="ARBA00022989"/>
    </source>
</evidence>
<dbReference type="Proteomes" id="UP001320148">
    <property type="component" value="Chromosome"/>
</dbReference>
<dbReference type="PANTHER" id="PTHR34697:SF2">
    <property type="entry name" value="PHOSPHATIDYLGLYCEROL LYSYLTRANSFERASE"/>
    <property type="match status" value="1"/>
</dbReference>
<dbReference type="InterPro" id="IPR024320">
    <property type="entry name" value="LPG_synthase_C"/>
</dbReference>
<dbReference type="InterPro" id="IPR016181">
    <property type="entry name" value="Acyl_CoA_acyltransferase"/>
</dbReference>
<evidence type="ECO:0000313" key="8">
    <source>
        <dbReference type="Proteomes" id="UP001320148"/>
    </source>
</evidence>
<dbReference type="SUPFAM" id="SSF55729">
    <property type="entry name" value="Acyl-CoA N-acyltransferases (Nat)"/>
    <property type="match status" value="1"/>
</dbReference>
<dbReference type="Pfam" id="PF09924">
    <property type="entry name" value="LPG_synthase_C"/>
    <property type="match status" value="1"/>
</dbReference>
<keyword evidence="5" id="KW-0472">Membrane</keyword>
<keyword evidence="4" id="KW-1133">Transmembrane helix</keyword>
<organism evidence="7 8">
    <name type="scientific">Desulfoluna limicola</name>
    <dbReference type="NCBI Taxonomy" id="2810562"/>
    <lineage>
        <taxon>Bacteria</taxon>
        <taxon>Pseudomonadati</taxon>
        <taxon>Thermodesulfobacteriota</taxon>
        <taxon>Desulfobacteria</taxon>
        <taxon>Desulfobacterales</taxon>
        <taxon>Desulfolunaceae</taxon>
        <taxon>Desulfoluna</taxon>
    </lineage>
</organism>
<keyword evidence="8" id="KW-1185">Reference proteome</keyword>
<dbReference type="RefSeq" id="WP_236890392.1">
    <property type="nucleotide sequence ID" value="NZ_AP024488.1"/>
</dbReference>
<keyword evidence="2" id="KW-1003">Cell membrane</keyword>
<reference evidence="7 8" key="1">
    <citation type="submission" date="2021-02" db="EMBL/GenBank/DDBJ databases">
        <title>Complete genome of Desulfoluna sp. strain ASN36.</title>
        <authorList>
            <person name="Takahashi A."/>
            <person name="Kojima H."/>
            <person name="Fukui M."/>
        </authorList>
    </citation>
    <scope>NUCLEOTIDE SEQUENCE [LARGE SCALE GENOMIC DNA]</scope>
    <source>
        <strain evidence="7 8">ASN36</strain>
    </source>
</reference>
<keyword evidence="3" id="KW-0812">Transmembrane</keyword>
<evidence type="ECO:0000256" key="2">
    <source>
        <dbReference type="ARBA" id="ARBA00022475"/>
    </source>
</evidence>
<dbReference type="PANTHER" id="PTHR34697">
    <property type="entry name" value="PHOSPHATIDYLGLYCEROL LYSYLTRANSFERASE"/>
    <property type="match status" value="1"/>
</dbReference>
<comment type="subcellular location">
    <subcellularLocation>
        <location evidence="1">Cell membrane</location>
        <topology evidence="1">Multi-pass membrane protein</topology>
    </subcellularLocation>
</comment>
<gene>
    <name evidence="7" type="ORF">DSLASN_46700</name>
</gene>
<name>A0ABM7PNH4_9BACT</name>
<sequence>MESYKKFGSFTMAYSIKADPHFSQFVHGAGSIAYQDVHGVRIFVGDPFCRAEDATPLVEAFIAETRRQRLSLVGMQCSMETARLFNGFGCDATHMGVETLILSDWSMKGKNVGRRIRKAFKSGLTISEARWDSDTTLAQQAEKISDSWRSTRKAKKALGLLLREPTFKDTPDERTFFAWLDHELVGYVTFEAMYENNQRIGWYANINRRDDSRNIAIFDAIVATALASFRIEPGFQSLSLGIAPLAGMHNTHGFSNRVVELITDTSFKFGNDGYNYKGIFQSKKGYWPKSFEQNPNQVEVKDTYCITSGIMPVNPVAKAFMGVGILPDGLMQTALFATKITAMGMWREFMDNSRFSPAPLWRALTT</sequence>
<dbReference type="InterPro" id="IPR051211">
    <property type="entry name" value="PG_lysyltransferase"/>
</dbReference>
<proteinExistence type="predicted"/>
<evidence type="ECO:0000256" key="1">
    <source>
        <dbReference type="ARBA" id="ARBA00004651"/>
    </source>
</evidence>
<evidence type="ECO:0000256" key="5">
    <source>
        <dbReference type="ARBA" id="ARBA00023136"/>
    </source>
</evidence>
<protein>
    <recommendedName>
        <fullName evidence="6">Phosphatidylglycerol lysyltransferase C-terminal domain-containing protein</fullName>
    </recommendedName>
</protein>
<dbReference type="EMBL" id="AP024488">
    <property type="protein sequence ID" value="BCS99038.1"/>
    <property type="molecule type" value="Genomic_DNA"/>
</dbReference>
<evidence type="ECO:0000256" key="3">
    <source>
        <dbReference type="ARBA" id="ARBA00022692"/>
    </source>
</evidence>
<feature type="domain" description="Phosphatidylglycerol lysyltransferase C-terminal" evidence="6">
    <location>
        <begin position="19"/>
        <end position="290"/>
    </location>
</feature>
<evidence type="ECO:0000313" key="7">
    <source>
        <dbReference type="EMBL" id="BCS99038.1"/>
    </source>
</evidence>